<reference evidence="6" key="2">
    <citation type="submission" date="2022-10" db="EMBL/GenBank/DDBJ databases">
        <authorList>
            <consortium name="ENA_rothamsted_submissions"/>
            <consortium name="culmorum"/>
            <person name="King R."/>
        </authorList>
    </citation>
    <scope>NUCLEOTIDE SEQUENCE</scope>
</reference>
<keyword evidence="3" id="KW-0964">Secreted</keyword>
<evidence type="ECO:0000259" key="5">
    <source>
        <dbReference type="Pfam" id="PF00151"/>
    </source>
</evidence>
<gene>
    <name evidence="6" type="ORF">DIATSA_LOCUS10538</name>
</gene>
<organism evidence="6 7">
    <name type="scientific">Diatraea saccharalis</name>
    <name type="common">sugarcane borer</name>
    <dbReference type="NCBI Taxonomy" id="40085"/>
    <lineage>
        <taxon>Eukaryota</taxon>
        <taxon>Metazoa</taxon>
        <taxon>Ecdysozoa</taxon>
        <taxon>Arthropoda</taxon>
        <taxon>Hexapoda</taxon>
        <taxon>Insecta</taxon>
        <taxon>Pterygota</taxon>
        <taxon>Neoptera</taxon>
        <taxon>Endopterygota</taxon>
        <taxon>Lepidoptera</taxon>
        <taxon>Glossata</taxon>
        <taxon>Ditrysia</taxon>
        <taxon>Pyraloidea</taxon>
        <taxon>Crambidae</taxon>
        <taxon>Crambinae</taxon>
        <taxon>Diatraea</taxon>
    </lineage>
</organism>
<dbReference type="GO" id="GO:0016042">
    <property type="term" value="P:lipid catabolic process"/>
    <property type="evidence" value="ECO:0007669"/>
    <property type="project" value="TreeGrafter"/>
</dbReference>
<evidence type="ECO:0000313" key="7">
    <source>
        <dbReference type="Proteomes" id="UP001153714"/>
    </source>
</evidence>
<evidence type="ECO:0000256" key="4">
    <source>
        <dbReference type="RuleBase" id="RU004262"/>
    </source>
</evidence>
<evidence type="ECO:0000256" key="2">
    <source>
        <dbReference type="ARBA" id="ARBA00010701"/>
    </source>
</evidence>
<dbReference type="GO" id="GO:0005615">
    <property type="term" value="C:extracellular space"/>
    <property type="evidence" value="ECO:0007669"/>
    <property type="project" value="TreeGrafter"/>
</dbReference>
<accession>A0A9N9R9L6</accession>
<dbReference type="PANTHER" id="PTHR11610:SF173">
    <property type="entry name" value="LIPASE DOMAIN-CONTAINING PROTEIN-RELATED"/>
    <property type="match status" value="1"/>
</dbReference>
<comment type="subcellular location">
    <subcellularLocation>
        <location evidence="1">Secreted</location>
    </subcellularLocation>
</comment>
<dbReference type="Proteomes" id="UP001153714">
    <property type="component" value="Chromosome 5"/>
</dbReference>
<proteinExistence type="inferred from homology"/>
<sequence length="222" mass="24769">MRPVGKLIAEVLAELTKEGLNPTKLELLGLSLGGQTISFIAKSYQQLTGRNVSKLTGLDPAGPCFRQLGPEDRLTSSDADFVEVIHMNIDGYGMAARMGHVDFYVNGGEFQPGDLYLFPCASLCSHSKVFFLWLSAMKNPDKFVAIKCDSIQQARDAECYDREPRETNLLGPKVNRSVHGIFYLSTTRGYPYYLGTKGLDPAHVAWKHYSELNSRDNEEFHV</sequence>
<evidence type="ECO:0000313" key="6">
    <source>
        <dbReference type="EMBL" id="CAG9793067.1"/>
    </source>
</evidence>
<dbReference type="GO" id="GO:0017171">
    <property type="term" value="F:serine hydrolase activity"/>
    <property type="evidence" value="ECO:0007669"/>
    <property type="project" value="TreeGrafter"/>
</dbReference>
<reference evidence="6" key="1">
    <citation type="submission" date="2021-12" db="EMBL/GenBank/DDBJ databases">
        <authorList>
            <person name="King R."/>
        </authorList>
    </citation>
    <scope>NUCLEOTIDE SEQUENCE</scope>
</reference>
<keyword evidence="7" id="KW-1185">Reference proteome</keyword>
<name>A0A9N9R9L6_9NEOP</name>
<dbReference type="OrthoDB" id="199913at2759"/>
<dbReference type="Pfam" id="PF00151">
    <property type="entry name" value="Lipase"/>
    <property type="match status" value="1"/>
</dbReference>
<evidence type="ECO:0000256" key="1">
    <source>
        <dbReference type="ARBA" id="ARBA00004613"/>
    </source>
</evidence>
<dbReference type="AlphaFoldDB" id="A0A9N9R9L6"/>
<feature type="domain" description="Lipase" evidence="5">
    <location>
        <begin position="2"/>
        <end position="189"/>
    </location>
</feature>
<protein>
    <recommendedName>
        <fullName evidence="5">Lipase domain-containing protein</fullName>
    </recommendedName>
</protein>
<dbReference type="SUPFAM" id="SSF53474">
    <property type="entry name" value="alpha/beta-Hydrolases"/>
    <property type="match status" value="1"/>
</dbReference>
<dbReference type="InterPro" id="IPR000734">
    <property type="entry name" value="TAG_lipase"/>
</dbReference>
<dbReference type="EMBL" id="OU893336">
    <property type="protein sequence ID" value="CAG9793067.1"/>
    <property type="molecule type" value="Genomic_DNA"/>
</dbReference>
<comment type="similarity">
    <text evidence="2 4">Belongs to the AB hydrolase superfamily. Lipase family.</text>
</comment>
<dbReference type="InterPro" id="IPR029058">
    <property type="entry name" value="AB_hydrolase_fold"/>
</dbReference>
<dbReference type="GO" id="GO:0016298">
    <property type="term" value="F:lipase activity"/>
    <property type="evidence" value="ECO:0007669"/>
    <property type="project" value="InterPro"/>
</dbReference>
<evidence type="ECO:0000256" key="3">
    <source>
        <dbReference type="ARBA" id="ARBA00022525"/>
    </source>
</evidence>
<dbReference type="PANTHER" id="PTHR11610">
    <property type="entry name" value="LIPASE"/>
    <property type="match status" value="1"/>
</dbReference>
<dbReference type="Gene3D" id="3.40.50.1820">
    <property type="entry name" value="alpha/beta hydrolase"/>
    <property type="match status" value="1"/>
</dbReference>
<dbReference type="InterPro" id="IPR013818">
    <property type="entry name" value="Lipase"/>
</dbReference>